<evidence type="ECO:0000313" key="9">
    <source>
        <dbReference type="Proteomes" id="UP001201262"/>
    </source>
</evidence>
<comment type="similarity">
    <text evidence="6">Belongs to the cytochrome P450 family.</text>
</comment>
<dbReference type="Gene3D" id="1.10.630.10">
    <property type="entry name" value="Cytochrome P450"/>
    <property type="match status" value="1"/>
</dbReference>
<dbReference type="InterPro" id="IPR017972">
    <property type="entry name" value="Cyt_P450_CS"/>
</dbReference>
<comment type="caution">
    <text evidence="8">The sequence shown here is derived from an EMBL/GenBank/DDBJ whole genome shotgun (WGS) entry which is preliminary data.</text>
</comment>
<name>A0AAD4PTS0_9EURO</name>
<dbReference type="SUPFAM" id="SSF48264">
    <property type="entry name" value="Cytochrome P450"/>
    <property type="match status" value="1"/>
</dbReference>
<accession>A0AAD4PTS0</accession>
<keyword evidence="7" id="KW-0472">Membrane</keyword>
<sequence length="520" mass="59477">MAQLFHTVVADFISWTQILWLVLGLAITRLSWEFLFSPLKEFPGPFAARFTNIWRVLATLRGHVDFVHIQLHRKYGSAVRIGPNVISLGDPKLIKTIYTTNDPWKKSDMYHPNDVLLNGARISNLFNTADENWHMNQIRPIQNLWSMTKVLEYESLIDETLEKFVNKLATKFVTGSNLGRPCAIDEWLAYFAWDVTANVSFGRHYGFIDQEKDVDNLISDSTKGLKYFAPVSQMPWIDHFLDKNPIIRIGPKPTLTGVLYAFGVVAEYGKDLAARQTGERSMKHTLHKYMQLRETHPEIDDAQIVNWLMLSILAGGDTSSAVMRAVIYYLAKSPVAYGKLTQELNEAKLTLPAQWKEIQKLPYLDAVIRESMRLNPGIAMVFERVVPGSGFNLPDGRYIPAGTKVGINPAVTNRDYAVFGKDADSFNPGRWLQGSDESQETFHARQRQMKDVCDFTFGGGRRICMGRHLATLEIYKLIATLYSLYDIKLVDQDHEWKYLNAWFVYQHDIPVTITRRNFIS</sequence>
<dbReference type="InterPro" id="IPR050121">
    <property type="entry name" value="Cytochrome_P450_monoxygenase"/>
</dbReference>
<evidence type="ECO:0000313" key="8">
    <source>
        <dbReference type="EMBL" id="KAH8689149.1"/>
    </source>
</evidence>
<keyword evidence="5 6" id="KW-0349">Heme</keyword>
<dbReference type="GO" id="GO:0016705">
    <property type="term" value="F:oxidoreductase activity, acting on paired donors, with incorporation or reduction of molecular oxygen"/>
    <property type="evidence" value="ECO:0007669"/>
    <property type="project" value="InterPro"/>
</dbReference>
<dbReference type="GeneID" id="70252870"/>
<dbReference type="PRINTS" id="PR00385">
    <property type="entry name" value="P450"/>
</dbReference>
<dbReference type="PRINTS" id="PR00463">
    <property type="entry name" value="EP450I"/>
</dbReference>
<dbReference type="PANTHER" id="PTHR24305">
    <property type="entry name" value="CYTOCHROME P450"/>
    <property type="match status" value="1"/>
</dbReference>
<dbReference type="EMBL" id="JAJTJA010000016">
    <property type="protein sequence ID" value="KAH8689149.1"/>
    <property type="molecule type" value="Genomic_DNA"/>
</dbReference>
<dbReference type="Proteomes" id="UP001201262">
    <property type="component" value="Unassembled WGS sequence"/>
</dbReference>
<keyword evidence="4 5" id="KW-0408">Iron</keyword>
<keyword evidence="7" id="KW-1133">Transmembrane helix</keyword>
<keyword evidence="3 6" id="KW-0560">Oxidoreductase</keyword>
<dbReference type="PANTHER" id="PTHR24305:SF180">
    <property type="entry name" value="P450, PUTATIVE (EUROFUNG)-RELATED"/>
    <property type="match status" value="1"/>
</dbReference>
<reference evidence="8" key="1">
    <citation type="submission" date="2021-12" db="EMBL/GenBank/DDBJ databases">
        <title>Convergent genome expansion in fungi linked to evolution of root-endophyte symbiosis.</title>
        <authorList>
            <consortium name="DOE Joint Genome Institute"/>
            <person name="Ke Y.-H."/>
            <person name="Bonito G."/>
            <person name="Liao H.-L."/>
            <person name="Looney B."/>
            <person name="Rojas-Flechas A."/>
            <person name="Nash J."/>
            <person name="Hameed K."/>
            <person name="Schadt C."/>
            <person name="Martin F."/>
            <person name="Crous P.W."/>
            <person name="Miettinen O."/>
            <person name="Magnuson J.K."/>
            <person name="Labbe J."/>
            <person name="Jacobson D."/>
            <person name="Doktycz M.J."/>
            <person name="Veneault-Fourrey C."/>
            <person name="Kuo A."/>
            <person name="Mondo S."/>
            <person name="Calhoun S."/>
            <person name="Riley R."/>
            <person name="Ohm R."/>
            <person name="LaButti K."/>
            <person name="Andreopoulos B."/>
            <person name="Pangilinan J."/>
            <person name="Nolan M."/>
            <person name="Tritt A."/>
            <person name="Clum A."/>
            <person name="Lipzen A."/>
            <person name="Daum C."/>
            <person name="Barry K."/>
            <person name="Grigoriev I.V."/>
            <person name="Vilgalys R."/>
        </authorList>
    </citation>
    <scope>NUCLEOTIDE SEQUENCE</scope>
    <source>
        <strain evidence="8">PMI_201</strain>
    </source>
</reference>
<keyword evidence="7" id="KW-0812">Transmembrane</keyword>
<evidence type="ECO:0000256" key="3">
    <source>
        <dbReference type="ARBA" id="ARBA00023002"/>
    </source>
</evidence>
<keyword evidence="6" id="KW-0503">Monooxygenase</keyword>
<dbReference type="PROSITE" id="PS00086">
    <property type="entry name" value="CYTOCHROME_P450"/>
    <property type="match status" value="1"/>
</dbReference>
<keyword evidence="2 5" id="KW-0479">Metal-binding</keyword>
<dbReference type="RefSeq" id="XP_046065575.1">
    <property type="nucleotide sequence ID" value="XM_046222584.1"/>
</dbReference>
<comment type="cofactor">
    <cofactor evidence="1 5">
        <name>heme</name>
        <dbReference type="ChEBI" id="CHEBI:30413"/>
    </cofactor>
</comment>
<evidence type="ECO:0000256" key="1">
    <source>
        <dbReference type="ARBA" id="ARBA00001971"/>
    </source>
</evidence>
<feature type="transmembrane region" description="Helical" evidence="7">
    <location>
        <begin position="12"/>
        <end position="32"/>
    </location>
</feature>
<evidence type="ECO:0000256" key="2">
    <source>
        <dbReference type="ARBA" id="ARBA00022723"/>
    </source>
</evidence>
<evidence type="ECO:0000256" key="7">
    <source>
        <dbReference type="SAM" id="Phobius"/>
    </source>
</evidence>
<dbReference type="Pfam" id="PF00067">
    <property type="entry name" value="p450"/>
    <property type="match status" value="1"/>
</dbReference>
<dbReference type="GO" id="GO:0005506">
    <property type="term" value="F:iron ion binding"/>
    <property type="evidence" value="ECO:0007669"/>
    <property type="project" value="InterPro"/>
</dbReference>
<dbReference type="InterPro" id="IPR002401">
    <property type="entry name" value="Cyt_P450_E_grp-I"/>
</dbReference>
<dbReference type="GO" id="GO:0004497">
    <property type="term" value="F:monooxygenase activity"/>
    <property type="evidence" value="ECO:0007669"/>
    <property type="project" value="UniProtKB-KW"/>
</dbReference>
<dbReference type="AlphaFoldDB" id="A0AAD4PTS0"/>
<dbReference type="InterPro" id="IPR001128">
    <property type="entry name" value="Cyt_P450"/>
</dbReference>
<gene>
    <name evidence="8" type="ORF">BGW36DRAFT_77955</name>
</gene>
<dbReference type="InterPro" id="IPR036396">
    <property type="entry name" value="Cyt_P450_sf"/>
</dbReference>
<feature type="binding site" description="axial binding residue" evidence="5">
    <location>
        <position position="464"/>
    </location>
    <ligand>
        <name>heme</name>
        <dbReference type="ChEBI" id="CHEBI:30413"/>
    </ligand>
    <ligandPart>
        <name>Fe</name>
        <dbReference type="ChEBI" id="CHEBI:18248"/>
    </ligandPart>
</feature>
<evidence type="ECO:0000256" key="5">
    <source>
        <dbReference type="PIRSR" id="PIRSR602401-1"/>
    </source>
</evidence>
<protein>
    <submittedName>
        <fullName evidence="8">Cytochrome P450</fullName>
    </submittedName>
</protein>
<evidence type="ECO:0000256" key="4">
    <source>
        <dbReference type="ARBA" id="ARBA00023004"/>
    </source>
</evidence>
<evidence type="ECO:0000256" key="6">
    <source>
        <dbReference type="RuleBase" id="RU000461"/>
    </source>
</evidence>
<dbReference type="CDD" id="cd11060">
    <property type="entry name" value="CYP57A1-like"/>
    <property type="match status" value="1"/>
</dbReference>
<dbReference type="GO" id="GO:0020037">
    <property type="term" value="F:heme binding"/>
    <property type="evidence" value="ECO:0007669"/>
    <property type="project" value="InterPro"/>
</dbReference>
<proteinExistence type="inferred from homology"/>
<keyword evidence="9" id="KW-1185">Reference proteome</keyword>
<organism evidence="8 9">
    <name type="scientific">Talaromyces proteolyticus</name>
    <dbReference type="NCBI Taxonomy" id="1131652"/>
    <lineage>
        <taxon>Eukaryota</taxon>
        <taxon>Fungi</taxon>
        <taxon>Dikarya</taxon>
        <taxon>Ascomycota</taxon>
        <taxon>Pezizomycotina</taxon>
        <taxon>Eurotiomycetes</taxon>
        <taxon>Eurotiomycetidae</taxon>
        <taxon>Eurotiales</taxon>
        <taxon>Trichocomaceae</taxon>
        <taxon>Talaromyces</taxon>
        <taxon>Talaromyces sect. Bacilispori</taxon>
    </lineage>
</organism>